<evidence type="ECO:0000313" key="4">
    <source>
        <dbReference type="Proteomes" id="UP000252139"/>
    </source>
</evidence>
<organism evidence="3 4">
    <name type="scientific">Rhizopus azygosporus</name>
    <name type="common">Rhizopus microsporus var. azygosporus</name>
    <dbReference type="NCBI Taxonomy" id="86630"/>
    <lineage>
        <taxon>Eukaryota</taxon>
        <taxon>Fungi</taxon>
        <taxon>Fungi incertae sedis</taxon>
        <taxon>Mucoromycota</taxon>
        <taxon>Mucoromycotina</taxon>
        <taxon>Mucoromycetes</taxon>
        <taxon>Mucorales</taxon>
        <taxon>Mucorineae</taxon>
        <taxon>Rhizopodaceae</taxon>
        <taxon>Rhizopus</taxon>
    </lineage>
</organism>
<proteinExistence type="predicted"/>
<comment type="caution">
    <text evidence="3">The sequence shown here is derived from an EMBL/GenBank/DDBJ whole genome shotgun (WGS) entry which is preliminary data.</text>
</comment>
<dbReference type="Proteomes" id="UP000252139">
    <property type="component" value="Unassembled WGS sequence"/>
</dbReference>
<dbReference type="AlphaFoldDB" id="A0A367JE85"/>
<evidence type="ECO:0000313" key="3">
    <source>
        <dbReference type="EMBL" id="RCH88236.1"/>
    </source>
</evidence>
<dbReference type="STRING" id="86630.A0A367JE85"/>
<dbReference type="PANTHER" id="PTHR11909">
    <property type="entry name" value="CASEIN KINASE-RELATED"/>
    <property type="match status" value="1"/>
</dbReference>
<name>A0A367JE85_RHIAZ</name>
<keyword evidence="4" id="KW-1185">Reference proteome</keyword>
<dbReference type="InterPro" id="IPR008271">
    <property type="entry name" value="Ser/Thr_kinase_AS"/>
</dbReference>
<gene>
    <name evidence="3" type="primary">YCK1_5</name>
    <name evidence="3" type="ORF">CU097_008608</name>
</gene>
<dbReference type="PROSITE" id="PS00108">
    <property type="entry name" value="PROTEIN_KINASE_ST"/>
    <property type="match status" value="1"/>
</dbReference>
<dbReference type="EMBL" id="PJQL01001505">
    <property type="protein sequence ID" value="RCH88236.1"/>
    <property type="molecule type" value="Genomic_DNA"/>
</dbReference>
<protein>
    <recommendedName>
        <fullName evidence="1">non-specific serine/threonine protein kinase</fullName>
        <ecNumber evidence="1">2.7.11.1</ecNumber>
    </recommendedName>
</protein>
<dbReference type="SMART" id="SM00220">
    <property type="entry name" value="S_TKc"/>
    <property type="match status" value="1"/>
</dbReference>
<keyword evidence="3" id="KW-0808">Transferase</keyword>
<reference evidence="3 4" key="1">
    <citation type="journal article" date="2018" name="G3 (Bethesda)">
        <title>Phylogenetic and Phylogenomic Definition of Rhizopus Species.</title>
        <authorList>
            <person name="Gryganskyi A.P."/>
            <person name="Golan J."/>
            <person name="Dolatabadi S."/>
            <person name="Mondo S."/>
            <person name="Robb S."/>
            <person name="Idnurm A."/>
            <person name="Muszewska A."/>
            <person name="Steczkiewicz K."/>
            <person name="Masonjones S."/>
            <person name="Liao H.L."/>
            <person name="Gajdeczka M.T."/>
            <person name="Anike F."/>
            <person name="Vuek A."/>
            <person name="Anishchenko I.M."/>
            <person name="Voigt K."/>
            <person name="de Hoog G.S."/>
            <person name="Smith M.E."/>
            <person name="Heitman J."/>
            <person name="Vilgalys R."/>
            <person name="Stajich J.E."/>
        </authorList>
    </citation>
    <scope>NUCLEOTIDE SEQUENCE [LARGE SCALE GENOMIC DNA]</scope>
    <source>
        <strain evidence="3 4">CBS 357.93</strain>
    </source>
</reference>
<dbReference type="InterPro" id="IPR011009">
    <property type="entry name" value="Kinase-like_dom_sf"/>
</dbReference>
<evidence type="ECO:0000256" key="1">
    <source>
        <dbReference type="ARBA" id="ARBA00012513"/>
    </source>
</evidence>
<dbReference type="InterPro" id="IPR050235">
    <property type="entry name" value="CK1_Ser-Thr_kinase"/>
</dbReference>
<keyword evidence="3" id="KW-0418">Kinase</keyword>
<evidence type="ECO:0000259" key="2">
    <source>
        <dbReference type="PROSITE" id="PS50011"/>
    </source>
</evidence>
<dbReference type="GO" id="GO:0005524">
    <property type="term" value="F:ATP binding"/>
    <property type="evidence" value="ECO:0007669"/>
    <property type="project" value="InterPro"/>
</dbReference>
<dbReference type="GO" id="GO:0004674">
    <property type="term" value="F:protein serine/threonine kinase activity"/>
    <property type="evidence" value="ECO:0007669"/>
    <property type="project" value="UniProtKB-EC"/>
</dbReference>
<dbReference type="Gene3D" id="1.10.510.10">
    <property type="entry name" value="Transferase(Phosphotransferase) domain 1"/>
    <property type="match status" value="1"/>
</dbReference>
<dbReference type="SUPFAM" id="SSF56112">
    <property type="entry name" value="Protein kinase-like (PK-like)"/>
    <property type="match status" value="1"/>
</dbReference>
<accession>A0A367JE85</accession>
<dbReference type="OrthoDB" id="5800476at2759"/>
<dbReference type="FunFam" id="1.10.510.10:FF:001123">
    <property type="entry name" value="CK1/CK1/CK1-D protein kinase"/>
    <property type="match status" value="1"/>
</dbReference>
<dbReference type="PROSITE" id="PS50011">
    <property type="entry name" value="PROTEIN_KINASE_DOM"/>
    <property type="match status" value="1"/>
</dbReference>
<feature type="domain" description="Protein kinase" evidence="2">
    <location>
        <begin position="24"/>
        <end position="284"/>
    </location>
</feature>
<dbReference type="InterPro" id="IPR000719">
    <property type="entry name" value="Prot_kinase_dom"/>
</dbReference>
<sequence length="342" mass="40050">MTQQIVLAHKEPDMLENSIVGIQYKVGKKVGEGSLNLLNNEKVAVKFESRDCEAPQLKDEYRAYKILAGTAGIPNAYYFGNEKTHNILVIDLLGPSLEDMFDMCERKFSIKTVAILAIQMVNLMQSVHEKGLIYRDVKPDNFLLGRPNTKHENDIYLIDFGMAKLYRRPRTNQHIPYREGKNLTGTARYMSINTHLGREQSRRDDLEALGHVFMYFLRGSLPWQGLKAPTNRQKYEKIGETKRAIGVQALCEGYPDQFAKYLRYVRQLDFEEDPDYDWIKSLFFDVLKEQDQDTVMYDWMLLDDAQHWQLMTSEERKRWIRKKRHQALKRKRSAQVPENEAC</sequence>
<dbReference type="EC" id="2.7.11.1" evidence="1"/>
<dbReference type="Pfam" id="PF00069">
    <property type="entry name" value="Pkinase"/>
    <property type="match status" value="1"/>
</dbReference>